<proteinExistence type="predicted"/>
<reference evidence="1" key="2">
    <citation type="submission" date="2023-06" db="EMBL/GenBank/DDBJ databases">
        <authorList>
            <consortium name="Lawrence Berkeley National Laboratory"/>
            <person name="Haridas S."/>
            <person name="Hensen N."/>
            <person name="Bonometti L."/>
            <person name="Westerberg I."/>
            <person name="Brannstrom I.O."/>
            <person name="Guillou S."/>
            <person name="Cros-Aarteil S."/>
            <person name="Calhoun S."/>
            <person name="Kuo A."/>
            <person name="Mondo S."/>
            <person name="Pangilinan J."/>
            <person name="Riley R."/>
            <person name="Labutti K."/>
            <person name="Andreopoulos B."/>
            <person name="Lipzen A."/>
            <person name="Chen C."/>
            <person name="Yanf M."/>
            <person name="Daum C."/>
            <person name="Ng V."/>
            <person name="Clum A."/>
            <person name="Steindorff A."/>
            <person name="Ohm R."/>
            <person name="Martin F."/>
            <person name="Silar P."/>
            <person name="Natvig D."/>
            <person name="Lalanne C."/>
            <person name="Gautier V."/>
            <person name="Ament-Velasquez S.L."/>
            <person name="Kruys A."/>
            <person name="Hutchinson M.I."/>
            <person name="Powell A.J."/>
            <person name="Barry K."/>
            <person name="Miller A.N."/>
            <person name="Grigoriev I.V."/>
            <person name="Debuchy R."/>
            <person name="Gladieux P."/>
            <person name="Thoren M.H."/>
            <person name="Johannesson H."/>
        </authorList>
    </citation>
    <scope>NUCLEOTIDE SEQUENCE</scope>
    <source>
        <strain evidence="1">CBS 958.72</strain>
    </source>
</reference>
<dbReference type="Proteomes" id="UP001287356">
    <property type="component" value="Unassembled WGS sequence"/>
</dbReference>
<dbReference type="AlphaFoldDB" id="A0AAE0KD74"/>
<sequence length="301" mass="32379">MPQDIDYEALDKTVVKNGGLFASLDLIEKTTKRNVKGYLDWRASRMATKPTPPGATADATALVKTLKSINLGDSGDLFANLGTLKQFAPYKLATAVKGQVQRTLLLLADGADGLIPPETAPSSSKRADDRDMHPLYLGLSTTTTTTTKDPARPSVPRIVLPLGRLVWEDVAATTKSSDDDEPTLVETNYHMVVDVLAKGNPVWLIYNRYASLHSVNDNYAGDDDEARPRVEALDPASEPPVFDPAISNVDSVCVFDGIAAWPTTPTTVRQLTANFGRGGLEPVKGTLLTHQEVAEVLVPAA</sequence>
<gene>
    <name evidence="1" type="ORF">B0T24DRAFT_626204</name>
</gene>
<evidence type="ECO:0000313" key="2">
    <source>
        <dbReference type="Proteomes" id="UP001287356"/>
    </source>
</evidence>
<name>A0AAE0KD74_9PEZI</name>
<reference evidence="1" key="1">
    <citation type="journal article" date="2023" name="Mol. Phylogenet. Evol.">
        <title>Genome-scale phylogeny and comparative genomics of the fungal order Sordariales.</title>
        <authorList>
            <person name="Hensen N."/>
            <person name="Bonometti L."/>
            <person name="Westerberg I."/>
            <person name="Brannstrom I.O."/>
            <person name="Guillou S."/>
            <person name="Cros-Aarteil S."/>
            <person name="Calhoun S."/>
            <person name="Haridas S."/>
            <person name="Kuo A."/>
            <person name="Mondo S."/>
            <person name="Pangilinan J."/>
            <person name="Riley R."/>
            <person name="LaButti K."/>
            <person name="Andreopoulos B."/>
            <person name="Lipzen A."/>
            <person name="Chen C."/>
            <person name="Yan M."/>
            <person name="Daum C."/>
            <person name="Ng V."/>
            <person name="Clum A."/>
            <person name="Steindorff A."/>
            <person name="Ohm R.A."/>
            <person name="Martin F."/>
            <person name="Silar P."/>
            <person name="Natvig D.O."/>
            <person name="Lalanne C."/>
            <person name="Gautier V."/>
            <person name="Ament-Velasquez S.L."/>
            <person name="Kruys A."/>
            <person name="Hutchinson M.I."/>
            <person name="Powell A.J."/>
            <person name="Barry K."/>
            <person name="Miller A.N."/>
            <person name="Grigoriev I.V."/>
            <person name="Debuchy R."/>
            <person name="Gladieux P."/>
            <person name="Hiltunen Thoren M."/>
            <person name="Johannesson H."/>
        </authorList>
    </citation>
    <scope>NUCLEOTIDE SEQUENCE</scope>
    <source>
        <strain evidence="1">CBS 958.72</strain>
    </source>
</reference>
<organism evidence="1 2">
    <name type="scientific">Lasiosphaeria ovina</name>
    <dbReference type="NCBI Taxonomy" id="92902"/>
    <lineage>
        <taxon>Eukaryota</taxon>
        <taxon>Fungi</taxon>
        <taxon>Dikarya</taxon>
        <taxon>Ascomycota</taxon>
        <taxon>Pezizomycotina</taxon>
        <taxon>Sordariomycetes</taxon>
        <taxon>Sordariomycetidae</taxon>
        <taxon>Sordariales</taxon>
        <taxon>Lasiosphaeriaceae</taxon>
        <taxon>Lasiosphaeria</taxon>
    </lineage>
</organism>
<evidence type="ECO:0000313" key="1">
    <source>
        <dbReference type="EMBL" id="KAK3374344.1"/>
    </source>
</evidence>
<accession>A0AAE0KD74</accession>
<dbReference type="EMBL" id="JAULSN010000004">
    <property type="protein sequence ID" value="KAK3374344.1"/>
    <property type="molecule type" value="Genomic_DNA"/>
</dbReference>
<protein>
    <submittedName>
        <fullName evidence="1">Uncharacterized protein</fullName>
    </submittedName>
</protein>
<comment type="caution">
    <text evidence="1">The sequence shown here is derived from an EMBL/GenBank/DDBJ whole genome shotgun (WGS) entry which is preliminary data.</text>
</comment>
<keyword evidence="2" id="KW-1185">Reference proteome</keyword>